<proteinExistence type="predicted"/>
<keyword evidence="1" id="KW-0472">Membrane</keyword>
<dbReference type="OrthoDB" id="7855829at2"/>
<dbReference type="EMBL" id="FNEK01000013">
    <property type="protein sequence ID" value="SDJ16439.1"/>
    <property type="molecule type" value="Genomic_DNA"/>
</dbReference>
<gene>
    <name evidence="3" type="ORF">SAMN04488026_101320</name>
</gene>
<dbReference type="STRING" id="571298.SAMN04488026_101320"/>
<keyword evidence="1" id="KW-0812">Transmembrane</keyword>
<feature type="transmembrane region" description="Helical" evidence="1">
    <location>
        <begin position="65"/>
        <end position="85"/>
    </location>
</feature>
<feature type="transmembrane region" description="Helical" evidence="1">
    <location>
        <begin position="119"/>
        <end position="143"/>
    </location>
</feature>
<organism evidence="3 4">
    <name type="scientific">Aliiruegeria lutimaris</name>
    <dbReference type="NCBI Taxonomy" id="571298"/>
    <lineage>
        <taxon>Bacteria</taxon>
        <taxon>Pseudomonadati</taxon>
        <taxon>Pseudomonadota</taxon>
        <taxon>Alphaproteobacteria</taxon>
        <taxon>Rhodobacterales</taxon>
        <taxon>Roseobacteraceae</taxon>
        <taxon>Aliiruegeria</taxon>
    </lineage>
</organism>
<dbReference type="Pfam" id="PF07331">
    <property type="entry name" value="TctB"/>
    <property type="match status" value="1"/>
</dbReference>
<dbReference type="RefSeq" id="WP_093153298.1">
    <property type="nucleotide sequence ID" value="NZ_FNEK01000013.1"/>
</dbReference>
<sequence length="146" mass="16932">MEQETGPFSVSIDFDQSHLFFPNIIHWVLVFLALSIVLVHGREIVRHVQGWKESYREHGLDYDRLRLFGTFGLVIAYFLLMNWVGQLFPNTGMGFLLVSMPFMALLSLLYVHDLDRKKFLLILANSVIAPLVAWYVLAQLFYITLP</sequence>
<dbReference type="AlphaFoldDB" id="A0A1G8RHN8"/>
<feature type="transmembrane region" description="Helical" evidence="1">
    <location>
        <begin position="24"/>
        <end position="45"/>
    </location>
</feature>
<evidence type="ECO:0000256" key="1">
    <source>
        <dbReference type="SAM" id="Phobius"/>
    </source>
</evidence>
<evidence type="ECO:0000259" key="2">
    <source>
        <dbReference type="Pfam" id="PF07331"/>
    </source>
</evidence>
<evidence type="ECO:0000313" key="3">
    <source>
        <dbReference type="EMBL" id="SDJ16439.1"/>
    </source>
</evidence>
<keyword evidence="1" id="KW-1133">Transmembrane helix</keyword>
<dbReference type="InterPro" id="IPR009936">
    <property type="entry name" value="DUF1468"/>
</dbReference>
<dbReference type="Proteomes" id="UP000199382">
    <property type="component" value="Unassembled WGS sequence"/>
</dbReference>
<accession>A0A1G8RHN8</accession>
<reference evidence="3 4" key="1">
    <citation type="submission" date="2016-10" db="EMBL/GenBank/DDBJ databases">
        <authorList>
            <person name="de Groot N.N."/>
        </authorList>
    </citation>
    <scope>NUCLEOTIDE SEQUENCE [LARGE SCALE GENOMIC DNA]</scope>
    <source>
        <strain evidence="3 4">DSM 25294</strain>
    </source>
</reference>
<evidence type="ECO:0000313" key="4">
    <source>
        <dbReference type="Proteomes" id="UP000199382"/>
    </source>
</evidence>
<feature type="domain" description="DUF1468" evidence="2">
    <location>
        <begin position="20"/>
        <end position="146"/>
    </location>
</feature>
<keyword evidence="4" id="KW-1185">Reference proteome</keyword>
<protein>
    <submittedName>
        <fullName evidence="3">Tripartite tricarboxylate transporter TctB family protein</fullName>
    </submittedName>
</protein>
<feature type="transmembrane region" description="Helical" evidence="1">
    <location>
        <begin position="91"/>
        <end position="112"/>
    </location>
</feature>
<name>A0A1G8RHN8_9RHOB</name>